<accession>A0A6G1GZB2</accession>
<dbReference type="GO" id="GO:0048280">
    <property type="term" value="P:vesicle fusion with Golgi apparatus"/>
    <property type="evidence" value="ECO:0007669"/>
    <property type="project" value="InterPro"/>
</dbReference>
<evidence type="ECO:0000313" key="9">
    <source>
        <dbReference type="Proteomes" id="UP000800041"/>
    </source>
</evidence>
<dbReference type="Pfam" id="PF04871">
    <property type="entry name" value="Uso1_p115_C"/>
    <property type="match status" value="1"/>
</dbReference>
<keyword evidence="2" id="KW-0333">Golgi apparatus</keyword>
<dbReference type="PANTHER" id="PTHR10013">
    <property type="entry name" value="GENERAL VESICULAR TRANSPORT FACTOR P115"/>
    <property type="match status" value="1"/>
</dbReference>
<evidence type="ECO:0000256" key="3">
    <source>
        <dbReference type="ARBA" id="ARBA00023054"/>
    </source>
</evidence>
<keyword evidence="3 4" id="KW-0175">Coiled coil</keyword>
<dbReference type="FunFam" id="1.25.10.10:FF:000296">
    <property type="entry name" value="Related to transport protein USO1"/>
    <property type="match status" value="1"/>
</dbReference>
<dbReference type="InterPro" id="IPR006953">
    <property type="entry name" value="Vesicle_Uso1_P115_head"/>
</dbReference>
<proteinExistence type="predicted"/>
<feature type="region of interest" description="Disordered" evidence="5">
    <location>
        <begin position="765"/>
        <end position="809"/>
    </location>
</feature>
<reference evidence="8" key="1">
    <citation type="journal article" date="2020" name="Stud. Mycol.">
        <title>101 Dothideomycetes genomes: a test case for predicting lifestyles and emergence of pathogens.</title>
        <authorList>
            <person name="Haridas S."/>
            <person name="Albert R."/>
            <person name="Binder M."/>
            <person name="Bloem J."/>
            <person name="Labutti K."/>
            <person name="Salamov A."/>
            <person name="Andreopoulos B."/>
            <person name="Baker S."/>
            <person name="Barry K."/>
            <person name="Bills G."/>
            <person name="Bluhm B."/>
            <person name="Cannon C."/>
            <person name="Castanera R."/>
            <person name="Culley D."/>
            <person name="Daum C."/>
            <person name="Ezra D."/>
            <person name="Gonzalez J."/>
            <person name="Henrissat B."/>
            <person name="Kuo A."/>
            <person name="Liang C."/>
            <person name="Lipzen A."/>
            <person name="Lutzoni F."/>
            <person name="Magnuson J."/>
            <person name="Mondo S."/>
            <person name="Nolan M."/>
            <person name="Ohm R."/>
            <person name="Pangilinan J."/>
            <person name="Park H.-J."/>
            <person name="Ramirez L."/>
            <person name="Alfaro M."/>
            <person name="Sun H."/>
            <person name="Tritt A."/>
            <person name="Yoshinaga Y."/>
            <person name="Zwiers L.-H."/>
            <person name="Turgeon B."/>
            <person name="Goodwin S."/>
            <person name="Spatafora J."/>
            <person name="Crous P."/>
            <person name="Grigoriev I."/>
        </authorList>
    </citation>
    <scope>NUCLEOTIDE SEQUENCE</scope>
    <source>
        <strain evidence="8">CBS 113979</strain>
    </source>
</reference>
<protein>
    <recommendedName>
        <fullName evidence="10">Intracellular protein transport protein</fullName>
    </recommendedName>
</protein>
<dbReference type="SUPFAM" id="SSF48371">
    <property type="entry name" value="ARM repeat"/>
    <property type="match status" value="1"/>
</dbReference>
<dbReference type="InterPro" id="IPR024095">
    <property type="entry name" value="Vesicle_P115"/>
</dbReference>
<dbReference type="GO" id="GO:0006888">
    <property type="term" value="P:endoplasmic reticulum to Golgi vesicle-mediated transport"/>
    <property type="evidence" value="ECO:0007669"/>
    <property type="project" value="TreeGrafter"/>
</dbReference>
<sequence>MLRALEAQAPVKQSATETITTLSGRLNNATLLEDRRAAIQGLRSFAKEYPASVASSSLRGLINSLTQDAEDVDTIKLVLETLKWLLNPNEQSVEPSQDIVLWIADEFSQRQENMNLLLDFLESSEFFARLQSVQLLASIASARPERTVECFEATPSATPRLAAMLDDQRDAIRNAAILLLIDITQNSQQLQGVVGSTDAFESIFALVEAEGSLAQGGLLVQDCLVLLSNLIRGHKYNQYIIREFHVSKLARMLASVSQGKALAAEEQWISPQKDMNTFGLLAVLRMFLVVGMVGTQLNQNAFQKYGLLQQLLSLAFDKSTAPNIRAEALYTCADLIKGNQALQEGFAQYEVMPMEAHNGTNGATNGVSKLYVIEALLKLILSPSSVSMFDARYAACECIKAYMYKHNPIRIYFLQRAIEGHATGNDGDMNALTILLPKPETNSDNDPYRAWFASVLILHLIYEDPEAKGVLMKVTDGNEEQGEDVVTCIQSISANLVRAIQHAEDERIATGYLMLLCGWLYESAEAVNDFLSEGSSVLRVFAQTAAKSTRENALLRGLCAALLGIVYEFSTKDSPVTRKEVQSIVMSDLEREHYLDALAGLRQHPLLRDFEVLPQNAASAPEGALPDVYFDQTFVELLKDNFSRIRKSFDRDPGLEVHATAGAVDRDVLDTLRTQIEDKSQALQDIESQLLTLESKLHQEQDDRRRDQEQSAAEIARIANINDSLQKNHDAQVQRLQTDANGQMQNMDTQFRAQLDQLNAQLRKAQETHQGEMKRTTSKYDKELGQLQKDKTELEKSLSHSRTSRDTLVADAQRLEKEREEINEKIEAAHQKIIASEEKRKTADTKLQEVQKKSKDLEGKLKSAQDKERAKKAASGGKGSKDTKELDKKIADLEKALKEKEAAIKEKEEAQSSTQSELDSMFLILEDLGNKRDKDKKRLKELGEEVSEGEDDDEEEEDESEDGEAEDGDLD</sequence>
<feature type="compositionally biased region" description="Basic and acidic residues" evidence="5">
    <location>
        <begin position="837"/>
        <end position="871"/>
    </location>
</feature>
<evidence type="ECO:0000256" key="4">
    <source>
        <dbReference type="SAM" id="Coils"/>
    </source>
</evidence>
<dbReference type="Pfam" id="PF04869">
    <property type="entry name" value="Uso1_p115_head"/>
    <property type="match status" value="1"/>
</dbReference>
<dbReference type="GO" id="GO:0012507">
    <property type="term" value="C:ER to Golgi transport vesicle membrane"/>
    <property type="evidence" value="ECO:0007669"/>
    <property type="project" value="TreeGrafter"/>
</dbReference>
<evidence type="ECO:0008006" key="10">
    <source>
        <dbReference type="Google" id="ProtNLM"/>
    </source>
</evidence>
<gene>
    <name evidence="8" type="ORF">K402DRAFT_333162</name>
</gene>
<dbReference type="GO" id="GO:0005795">
    <property type="term" value="C:Golgi stack"/>
    <property type="evidence" value="ECO:0007669"/>
    <property type="project" value="TreeGrafter"/>
</dbReference>
<dbReference type="Gene3D" id="1.25.10.10">
    <property type="entry name" value="Leucine-rich Repeat Variant"/>
    <property type="match status" value="1"/>
</dbReference>
<name>A0A6G1GZB2_9PEZI</name>
<feature type="coiled-coil region" evidence="4">
    <location>
        <begin position="669"/>
        <end position="710"/>
    </location>
</feature>
<feature type="domain" description="Vesicle tethering protein Uso1/P115-like head" evidence="6">
    <location>
        <begin position="339"/>
        <end position="648"/>
    </location>
</feature>
<feature type="compositionally biased region" description="Acidic residues" evidence="5">
    <location>
        <begin position="944"/>
        <end position="971"/>
    </location>
</feature>
<evidence type="ECO:0000313" key="8">
    <source>
        <dbReference type="EMBL" id="KAF1986154.1"/>
    </source>
</evidence>
<feature type="domain" description="Uso1/p115-like vesicle tethering protein C-terminal" evidence="7">
    <location>
        <begin position="840"/>
        <end position="962"/>
    </location>
</feature>
<feature type="region of interest" description="Disordered" evidence="5">
    <location>
        <begin position="933"/>
        <end position="971"/>
    </location>
</feature>
<evidence type="ECO:0000259" key="6">
    <source>
        <dbReference type="Pfam" id="PF04869"/>
    </source>
</evidence>
<feature type="region of interest" description="Disordered" evidence="5">
    <location>
        <begin position="837"/>
        <end position="887"/>
    </location>
</feature>
<evidence type="ECO:0000259" key="7">
    <source>
        <dbReference type="Pfam" id="PF04871"/>
    </source>
</evidence>
<feature type="compositionally biased region" description="Basic and acidic residues" evidence="5">
    <location>
        <begin position="765"/>
        <end position="798"/>
    </location>
</feature>
<dbReference type="GO" id="GO:0048211">
    <property type="term" value="P:Golgi vesicle docking"/>
    <property type="evidence" value="ECO:0007669"/>
    <property type="project" value="TreeGrafter"/>
</dbReference>
<dbReference type="OrthoDB" id="198977at2759"/>
<evidence type="ECO:0000256" key="1">
    <source>
        <dbReference type="ARBA" id="ARBA00004555"/>
    </source>
</evidence>
<dbReference type="EMBL" id="ML977158">
    <property type="protein sequence ID" value="KAF1986154.1"/>
    <property type="molecule type" value="Genomic_DNA"/>
</dbReference>
<feature type="compositionally biased region" description="Basic and acidic residues" evidence="5">
    <location>
        <begin position="933"/>
        <end position="943"/>
    </location>
</feature>
<dbReference type="InterPro" id="IPR011989">
    <property type="entry name" value="ARM-like"/>
</dbReference>
<keyword evidence="9" id="KW-1185">Reference proteome</keyword>
<dbReference type="GO" id="GO:0006886">
    <property type="term" value="P:intracellular protein transport"/>
    <property type="evidence" value="ECO:0007669"/>
    <property type="project" value="InterPro"/>
</dbReference>
<evidence type="ECO:0000256" key="5">
    <source>
        <dbReference type="SAM" id="MobiDB-lite"/>
    </source>
</evidence>
<dbReference type="InterPro" id="IPR006955">
    <property type="entry name" value="Uso1_p115_C"/>
</dbReference>
<dbReference type="PANTHER" id="PTHR10013:SF0">
    <property type="entry name" value="GENERAL VESICULAR TRANSPORT FACTOR P115"/>
    <property type="match status" value="1"/>
</dbReference>
<organism evidence="8 9">
    <name type="scientific">Aulographum hederae CBS 113979</name>
    <dbReference type="NCBI Taxonomy" id="1176131"/>
    <lineage>
        <taxon>Eukaryota</taxon>
        <taxon>Fungi</taxon>
        <taxon>Dikarya</taxon>
        <taxon>Ascomycota</taxon>
        <taxon>Pezizomycotina</taxon>
        <taxon>Dothideomycetes</taxon>
        <taxon>Pleosporomycetidae</taxon>
        <taxon>Aulographales</taxon>
        <taxon>Aulographaceae</taxon>
    </lineage>
</organism>
<dbReference type="AlphaFoldDB" id="A0A6G1GZB2"/>
<evidence type="ECO:0000256" key="2">
    <source>
        <dbReference type="ARBA" id="ARBA00023034"/>
    </source>
</evidence>
<dbReference type="GO" id="GO:0005783">
    <property type="term" value="C:endoplasmic reticulum"/>
    <property type="evidence" value="ECO:0007669"/>
    <property type="project" value="TreeGrafter"/>
</dbReference>
<comment type="subcellular location">
    <subcellularLocation>
        <location evidence="1">Golgi apparatus</location>
    </subcellularLocation>
</comment>
<dbReference type="InterPro" id="IPR016024">
    <property type="entry name" value="ARM-type_fold"/>
</dbReference>
<dbReference type="GO" id="GO:0000139">
    <property type="term" value="C:Golgi membrane"/>
    <property type="evidence" value="ECO:0007669"/>
    <property type="project" value="InterPro"/>
</dbReference>
<dbReference type="Proteomes" id="UP000800041">
    <property type="component" value="Unassembled WGS sequence"/>
</dbReference>